<dbReference type="NCBIfam" id="TIGR02624">
    <property type="entry name" value="rhamnu_1P_ald"/>
    <property type="match status" value="1"/>
</dbReference>
<organism evidence="9 10">
    <name type="scientific">Ligilactobacillus equi DSM 15833 = JCM 10991</name>
    <dbReference type="NCBI Taxonomy" id="1423740"/>
    <lineage>
        <taxon>Bacteria</taxon>
        <taxon>Bacillati</taxon>
        <taxon>Bacillota</taxon>
        <taxon>Bacilli</taxon>
        <taxon>Lactobacillales</taxon>
        <taxon>Lactobacillaceae</taxon>
        <taxon>Ligilactobacillus</taxon>
    </lineage>
</organism>
<comment type="catalytic activity">
    <reaction evidence="6">
        <text>L-rhamnulose 1-phosphate = (S)-lactaldehyde + dihydroxyacetone phosphate</text>
        <dbReference type="Rhea" id="RHEA:19689"/>
        <dbReference type="ChEBI" id="CHEBI:18041"/>
        <dbReference type="ChEBI" id="CHEBI:57642"/>
        <dbReference type="ChEBI" id="CHEBI:58313"/>
        <dbReference type="EC" id="4.1.2.19"/>
    </reaction>
</comment>
<dbReference type="Pfam" id="PF00596">
    <property type="entry name" value="Aldolase_II"/>
    <property type="match status" value="1"/>
</dbReference>
<sequence>MTKFIDSSYVKDLCDITFSSYDHGWDERNGGNVSIRLTEEEVARFEDIHDVTRVYELGFDAKELAGQYFLVTASGRYFRNVIKRPDVDAGLVRITEDGQKAEVHWGFTDGAWPTSEFPTHLMSHIARLKVDPGQRVVMHCHPTNFIALSFTQDLDERKLSRLLWKMQAESLVVFPEGVGIIPYMTPGTNEIGEATAAKMAEYKVVMWPHHGIFAVGGDPDETFGLIETVEKAALIYSQICAQGGQIKQDITDEQLHELADAFGVVGNPKFLD</sequence>
<dbReference type="PANTHER" id="PTHR22789:SF0">
    <property type="entry name" value="3-OXO-TETRONATE 4-PHOSPHATE DECARBOXYLASE-RELATED"/>
    <property type="match status" value="1"/>
</dbReference>
<dbReference type="OrthoDB" id="9784634at2"/>
<evidence type="ECO:0000256" key="4">
    <source>
        <dbReference type="ARBA" id="ARBA00023239"/>
    </source>
</evidence>
<feature type="active site" evidence="6">
    <location>
        <position position="116"/>
    </location>
</feature>
<keyword evidence="4 6" id="KW-0456">Lyase</keyword>
<evidence type="ECO:0000256" key="7">
    <source>
        <dbReference type="NCBIfam" id="TIGR02624"/>
    </source>
</evidence>
<keyword evidence="2 6" id="KW-0479">Metal-binding</keyword>
<reference evidence="9 10" key="1">
    <citation type="journal article" date="2015" name="Genome Announc.">
        <title>Expanding the biotechnology potential of lactobacilli through comparative genomics of 213 strains and associated genera.</title>
        <authorList>
            <person name="Sun Z."/>
            <person name="Harris H.M."/>
            <person name="McCann A."/>
            <person name="Guo C."/>
            <person name="Argimon S."/>
            <person name="Zhang W."/>
            <person name="Yang X."/>
            <person name="Jeffery I.B."/>
            <person name="Cooney J.C."/>
            <person name="Kagawa T.F."/>
            <person name="Liu W."/>
            <person name="Song Y."/>
            <person name="Salvetti E."/>
            <person name="Wrobel A."/>
            <person name="Rasinkangas P."/>
            <person name="Parkhill J."/>
            <person name="Rea M.C."/>
            <person name="O'Sullivan O."/>
            <person name="Ritari J."/>
            <person name="Douillard F.P."/>
            <person name="Paul Ross R."/>
            <person name="Yang R."/>
            <person name="Briner A.E."/>
            <person name="Felis G.E."/>
            <person name="de Vos W.M."/>
            <person name="Barrangou R."/>
            <person name="Klaenhammer T.R."/>
            <person name="Caufield P.W."/>
            <person name="Cui Y."/>
            <person name="Zhang H."/>
            <person name="O'Toole P.W."/>
        </authorList>
    </citation>
    <scope>NUCLEOTIDE SEQUENCE [LARGE SCALE GENOMIC DNA]</scope>
    <source>
        <strain evidence="9 10">DSM 15833</strain>
    </source>
</reference>
<comment type="subcellular location">
    <subcellularLocation>
        <location evidence="6">Cytoplasm</location>
    </subcellularLocation>
</comment>
<dbReference type="SMART" id="SM01007">
    <property type="entry name" value="Aldolase_II"/>
    <property type="match status" value="1"/>
</dbReference>
<feature type="binding site" evidence="6">
    <location>
        <position position="139"/>
    </location>
    <ligand>
        <name>Zn(2+)</name>
        <dbReference type="ChEBI" id="CHEBI:29105"/>
    </ligand>
</feature>
<feature type="binding site" evidence="6">
    <location>
        <position position="210"/>
    </location>
    <ligand>
        <name>Zn(2+)</name>
        <dbReference type="ChEBI" id="CHEBI:29105"/>
    </ligand>
</feature>
<evidence type="ECO:0000256" key="3">
    <source>
        <dbReference type="ARBA" id="ARBA00022833"/>
    </source>
</evidence>
<comment type="caution">
    <text evidence="9">The sequence shown here is derived from an EMBL/GenBank/DDBJ whole genome shotgun (WGS) entry which is preliminary data.</text>
</comment>
<keyword evidence="3 6" id="KW-0862">Zinc</keyword>
<dbReference type="EC" id="4.1.2.19" evidence="6 7"/>
<dbReference type="Gene3D" id="3.40.225.10">
    <property type="entry name" value="Class II aldolase/adducin N-terminal domain"/>
    <property type="match status" value="1"/>
</dbReference>
<dbReference type="HAMAP" id="MF_00770">
    <property type="entry name" value="RhaD"/>
    <property type="match status" value="1"/>
</dbReference>
<keyword evidence="1 6" id="KW-0963">Cytoplasm</keyword>
<dbReference type="SUPFAM" id="SSF53639">
    <property type="entry name" value="AraD/HMP-PK domain-like"/>
    <property type="match status" value="1"/>
</dbReference>
<dbReference type="InterPro" id="IPR013447">
    <property type="entry name" value="Rhamnulose-1-P_Aldolase"/>
</dbReference>
<dbReference type="GO" id="GO:0019301">
    <property type="term" value="P:rhamnose catabolic process"/>
    <property type="evidence" value="ECO:0007669"/>
    <property type="project" value="UniProtKB-UniRule"/>
</dbReference>
<dbReference type="EMBL" id="AZFH01000202">
    <property type="protein sequence ID" value="KRL76262.1"/>
    <property type="molecule type" value="Genomic_DNA"/>
</dbReference>
<feature type="binding site" evidence="6">
    <location>
        <position position="141"/>
    </location>
    <ligand>
        <name>Zn(2+)</name>
        <dbReference type="ChEBI" id="CHEBI:29105"/>
    </ligand>
</feature>
<dbReference type="RefSeq" id="WP_025021218.1">
    <property type="nucleotide sequence ID" value="NZ_AZFH01000202.1"/>
</dbReference>
<keyword evidence="5 6" id="KW-0684">Rhamnose metabolism</keyword>
<evidence type="ECO:0000256" key="1">
    <source>
        <dbReference type="ARBA" id="ARBA00022490"/>
    </source>
</evidence>
<dbReference type="InterPro" id="IPR001303">
    <property type="entry name" value="Aldolase_II/adducin_N"/>
</dbReference>
<dbReference type="PATRIC" id="fig|1423740.3.peg.2142"/>
<evidence type="ECO:0000259" key="8">
    <source>
        <dbReference type="SMART" id="SM01007"/>
    </source>
</evidence>
<evidence type="ECO:0000313" key="9">
    <source>
        <dbReference type="EMBL" id="KRL76262.1"/>
    </source>
</evidence>
<dbReference type="UniPathway" id="UPA00541">
    <property type="reaction ID" value="UER00603"/>
</dbReference>
<dbReference type="NCBIfam" id="NF002963">
    <property type="entry name" value="PRK03634.1"/>
    <property type="match status" value="1"/>
</dbReference>
<dbReference type="Proteomes" id="UP000051048">
    <property type="component" value="Unassembled WGS sequence"/>
</dbReference>
<gene>
    <name evidence="6" type="primary">rhaD</name>
    <name evidence="9" type="ORF">FC36_GL001976</name>
</gene>
<accession>A0A0R1T346</accession>
<proteinExistence type="inferred from homology"/>
<feature type="domain" description="Class II aldolase/adducin N-terminal" evidence="8">
    <location>
        <begin position="11"/>
        <end position="237"/>
    </location>
</feature>
<comment type="cofactor">
    <cofactor evidence="6">
        <name>Zn(2+)</name>
        <dbReference type="ChEBI" id="CHEBI:29105"/>
    </cofactor>
    <text evidence="6">Binds 1 zinc ion per subunit.</text>
</comment>
<comment type="similarity">
    <text evidence="6">Belongs to the aldolase class II family. RhaD subfamily.</text>
</comment>
<dbReference type="GO" id="GO:0008994">
    <property type="term" value="F:rhamnulose-1-phosphate aldolase activity"/>
    <property type="evidence" value="ECO:0007669"/>
    <property type="project" value="UniProtKB-UniRule"/>
</dbReference>
<dbReference type="STRING" id="1423740.FC36_GL001976"/>
<dbReference type="PANTHER" id="PTHR22789">
    <property type="entry name" value="FUCULOSE PHOSPHATE ALDOLASE"/>
    <property type="match status" value="1"/>
</dbReference>
<dbReference type="AlphaFoldDB" id="A0A0R1T346"/>
<evidence type="ECO:0000256" key="2">
    <source>
        <dbReference type="ARBA" id="ARBA00022723"/>
    </source>
</evidence>
<evidence type="ECO:0000256" key="5">
    <source>
        <dbReference type="ARBA" id="ARBA00023308"/>
    </source>
</evidence>
<evidence type="ECO:0000256" key="6">
    <source>
        <dbReference type="HAMAP-Rule" id="MF_00770"/>
    </source>
</evidence>
<comment type="pathway">
    <text evidence="6">Carbohydrate degradation; L-rhamnose degradation; glycerone phosphate from L-rhamnose: step 3/3.</text>
</comment>
<dbReference type="GO" id="GO:0005829">
    <property type="term" value="C:cytosol"/>
    <property type="evidence" value="ECO:0007669"/>
    <property type="project" value="TreeGrafter"/>
</dbReference>
<dbReference type="GO" id="GO:0046872">
    <property type="term" value="F:metal ion binding"/>
    <property type="evidence" value="ECO:0007669"/>
    <property type="project" value="UniProtKB-KW"/>
</dbReference>
<evidence type="ECO:0000313" key="10">
    <source>
        <dbReference type="Proteomes" id="UP000051048"/>
    </source>
</evidence>
<dbReference type="InterPro" id="IPR050197">
    <property type="entry name" value="Aldolase_class_II_sugar_metab"/>
</dbReference>
<name>A0A0R1T346_9LACO</name>
<dbReference type="GO" id="GO:0019323">
    <property type="term" value="P:pentose catabolic process"/>
    <property type="evidence" value="ECO:0007669"/>
    <property type="project" value="TreeGrafter"/>
</dbReference>
<comment type="function">
    <text evidence="6">Catalyzes the reversible cleavage of L-rhamnulose-1-phosphate to dihydroxyacetone phosphate (DHAP) and L-lactaldehyde.</text>
</comment>
<protein>
    <recommendedName>
        <fullName evidence="6 7">Rhamnulose-1-phosphate aldolase</fullName>
        <ecNumber evidence="6 7">4.1.2.19</ecNumber>
    </recommendedName>
</protein>
<dbReference type="InterPro" id="IPR036409">
    <property type="entry name" value="Aldolase_II/adducin_N_sf"/>
</dbReference>